<dbReference type="Pfam" id="PF01345">
    <property type="entry name" value="DUF11"/>
    <property type="match status" value="4"/>
</dbReference>
<feature type="region of interest" description="Disordered" evidence="1">
    <location>
        <begin position="821"/>
        <end position="855"/>
    </location>
</feature>
<dbReference type="InterPro" id="IPR032109">
    <property type="entry name" value="Big_3_5"/>
</dbReference>
<dbReference type="Pfam" id="PF16640">
    <property type="entry name" value="Big_3_5"/>
    <property type="match status" value="1"/>
</dbReference>
<feature type="domain" description="Autotransporter" evidence="2">
    <location>
        <begin position="879"/>
        <end position="1150"/>
    </location>
</feature>
<accession>A0A560LR65</accession>
<evidence type="ECO:0000313" key="3">
    <source>
        <dbReference type="EMBL" id="TWB98053.1"/>
    </source>
</evidence>
<dbReference type="InterPro" id="IPR047589">
    <property type="entry name" value="DUF11_rpt"/>
</dbReference>
<evidence type="ECO:0000259" key="2">
    <source>
        <dbReference type="PROSITE" id="PS51208"/>
    </source>
</evidence>
<comment type="caution">
    <text evidence="3">The sequence shown here is derived from an EMBL/GenBank/DDBJ whole genome shotgun (WGS) entry which is preliminary data.</text>
</comment>
<evidence type="ECO:0000313" key="4">
    <source>
        <dbReference type="Proteomes" id="UP000321304"/>
    </source>
</evidence>
<dbReference type="EMBL" id="VITY01000006">
    <property type="protein sequence ID" value="TWB98053.1"/>
    <property type="molecule type" value="Genomic_DNA"/>
</dbReference>
<dbReference type="SUPFAM" id="SSF103515">
    <property type="entry name" value="Autotransporter"/>
    <property type="match status" value="1"/>
</dbReference>
<dbReference type="InterPro" id="IPR001434">
    <property type="entry name" value="OmcB-like_DUF11"/>
</dbReference>
<dbReference type="Pfam" id="PF03797">
    <property type="entry name" value="Autotransporter"/>
    <property type="match status" value="1"/>
</dbReference>
<dbReference type="AlphaFoldDB" id="A0A560LR65"/>
<dbReference type="Pfam" id="PF25564">
    <property type="entry name" value="DUF7933"/>
    <property type="match status" value="1"/>
</dbReference>
<dbReference type="Proteomes" id="UP000321304">
    <property type="component" value="Unassembled WGS sequence"/>
</dbReference>
<sequence>MGSLSEGFGSAIARTLRWNGLAGSVLRRIGKCSAFLLVAAVLCLLCGTQAAHAQADLAAGLGVDNPSPNVGDTITFTFTVTNLGPQSATSVFASDVLPASLSFVSATPSVGSYNSSNGLWTIGTVDTVTPATLLIRATVTSPTAATNTANIISAVEADPNPGNNSASATVTPQQADLSIAKIVDNPTPNAGATINYTITLSNAGPNTATNVTVQDLLPAGLTFVSATPSQGTYSSGTGTWTVGTVTAGVPQTLTIAAQVASSTALTNTATVSHSDQYDPSAANNSASATITPAQADLALSKTVDNAAPNVGDTITYTITLSNIGPNQATGVTVQDLLPAGLSLVSASPSQGSYILGTGTWTVGTVTTITPQTLTIRAVVTAANNITNTATVSHSDQFDPNTANNAASATISPTQADLALSKTVSNANPAAGDTITYTVKVTNGGPAQATGVTVQDILPAGLSFVSATPSQGTYNNGTGLWTVGTVTTATPQTLGITAKVTGSGAITNTATISHSDQADPAAGNNTASVSVTVGGVAPPVIAASFGAASIPLNGTTSLTFTISNPGHAVTLTGVGFTDALPAGLVVATPSGVSGSCGAGTITAAAGGGSVNLANGSIPANGSCSFSVNVTGTSAGVKTNTTSVVTSNEAGSGNAATASVTVGAQSPTTTTLTSSLNPSQVGQAVTFTATVSSSGGAPAGTVTFKDGATVIGTAALSAGAVQFTTASLTLGSHNITASFGGGPSFVASTSSPLTQVVNTPSDSLKLRAMQVLAAPVAAQVSGDAISGAVNAAVTEGFADGGGAFVAPNGSGLRFNFAADPDAQPAAAATSNPTDPFASLNGTASGTRNLAASRGNAQSSRVDDAFGALAYAAPTKAPPRPAPAPDWLGWAEVHGAVLNRWNSAGALGTPTTAPMLYGNQVNWLMGLTRKLQPNFLVGVLGGYENFDYRSDALQGRLKGDGWTVGSYLGWMLNSNLRFDAAVAYSGIGFDGMAGTAAATFGGHRWLVSGGLTGTYATYGFQIEPSARIYALWEREDAYTDSLGTMQTARNFSTGRASGGVKVVYPVAWSPTVQLAPYVGLYGDYYFNTDDATAALVAPAIPAAIVLDGWSARAIGGLNARLAGGAQISVGGERSGIGSGFSLWTYRARASVPFSAQ</sequence>
<dbReference type="SMART" id="SM00869">
    <property type="entry name" value="Autotransporter"/>
    <property type="match status" value="1"/>
</dbReference>
<gene>
    <name evidence="3" type="ORF">FBZ93_10611</name>
</gene>
<reference evidence="3 4" key="1">
    <citation type="submission" date="2019-06" db="EMBL/GenBank/DDBJ databases">
        <title>Genomic Encyclopedia of Type Strains, Phase IV (KMG-V): Genome sequencing to study the core and pangenomes of soil and plant-associated prokaryotes.</title>
        <authorList>
            <person name="Whitman W."/>
        </authorList>
    </citation>
    <scope>NUCLEOTIDE SEQUENCE [LARGE SCALE GENOMIC DNA]</scope>
    <source>
        <strain evidence="3 4">BR 10355</strain>
    </source>
</reference>
<dbReference type="NCBIfam" id="TIGR01451">
    <property type="entry name" value="B_ant_repeat"/>
    <property type="match status" value="4"/>
</dbReference>
<dbReference type="PROSITE" id="PS51208">
    <property type="entry name" value="AUTOTRANSPORTER"/>
    <property type="match status" value="1"/>
</dbReference>
<organism evidence="3 4">
    <name type="scientific">Bradyrhizobium macuxiense</name>
    <dbReference type="NCBI Taxonomy" id="1755647"/>
    <lineage>
        <taxon>Bacteria</taxon>
        <taxon>Pseudomonadati</taxon>
        <taxon>Pseudomonadota</taxon>
        <taxon>Alphaproteobacteria</taxon>
        <taxon>Hyphomicrobiales</taxon>
        <taxon>Nitrobacteraceae</taxon>
        <taxon>Bradyrhizobium</taxon>
    </lineage>
</organism>
<dbReference type="Gene3D" id="2.60.40.10">
    <property type="entry name" value="Immunoglobulins"/>
    <property type="match status" value="1"/>
</dbReference>
<dbReference type="InterPro" id="IPR057693">
    <property type="entry name" value="DUF7933"/>
</dbReference>
<dbReference type="RefSeq" id="WP_146987075.1">
    <property type="nucleotide sequence ID" value="NZ_VITY01000006.1"/>
</dbReference>
<dbReference type="Gene3D" id="2.40.128.130">
    <property type="entry name" value="Autotransporter beta-domain"/>
    <property type="match status" value="1"/>
</dbReference>
<feature type="compositionally biased region" description="Polar residues" evidence="1">
    <location>
        <begin position="827"/>
        <end position="855"/>
    </location>
</feature>
<evidence type="ECO:0000256" key="1">
    <source>
        <dbReference type="SAM" id="MobiDB-lite"/>
    </source>
</evidence>
<proteinExistence type="predicted"/>
<dbReference type="PANTHER" id="PTHR34819">
    <property type="entry name" value="LARGE CYSTEINE-RICH PERIPLASMIC PROTEIN OMCB"/>
    <property type="match status" value="1"/>
</dbReference>
<dbReference type="Gene3D" id="2.60.40.3080">
    <property type="match status" value="3"/>
</dbReference>
<protein>
    <submittedName>
        <fullName evidence="3">Putative repeat protein (TIGR01451 family)</fullName>
    </submittedName>
</protein>
<dbReference type="PANTHER" id="PTHR34819:SF3">
    <property type="entry name" value="CELL SURFACE PROTEIN"/>
    <property type="match status" value="1"/>
</dbReference>
<name>A0A560LR65_9BRAD</name>
<dbReference type="InterPro" id="IPR051172">
    <property type="entry name" value="Chlamydia_OmcB"/>
</dbReference>
<keyword evidence="4" id="KW-1185">Reference proteome</keyword>
<dbReference type="InterPro" id="IPR013783">
    <property type="entry name" value="Ig-like_fold"/>
</dbReference>
<dbReference type="InterPro" id="IPR036709">
    <property type="entry name" value="Autotransporte_beta_dom_sf"/>
</dbReference>
<dbReference type="InterPro" id="IPR005546">
    <property type="entry name" value="Autotransporte_beta"/>
</dbReference>
<dbReference type="OrthoDB" id="8133025at2"/>